<evidence type="ECO:0000313" key="3">
    <source>
        <dbReference type="Proteomes" id="UP001341840"/>
    </source>
</evidence>
<proteinExistence type="predicted"/>
<evidence type="ECO:0000313" key="2">
    <source>
        <dbReference type="EMBL" id="MED6147180.1"/>
    </source>
</evidence>
<feature type="compositionally biased region" description="Polar residues" evidence="1">
    <location>
        <begin position="115"/>
        <end position="124"/>
    </location>
</feature>
<evidence type="ECO:0000256" key="1">
    <source>
        <dbReference type="SAM" id="MobiDB-lite"/>
    </source>
</evidence>
<reference evidence="2 3" key="1">
    <citation type="journal article" date="2023" name="Plants (Basel)">
        <title>Bridging the Gap: Combining Genomics and Transcriptomics Approaches to Understand Stylosanthes scabra, an Orphan Legume from the Brazilian Caatinga.</title>
        <authorList>
            <person name="Ferreira-Neto J.R.C."/>
            <person name="da Silva M.D."/>
            <person name="Binneck E."/>
            <person name="de Melo N.F."/>
            <person name="da Silva R.H."/>
            <person name="de Melo A.L.T.M."/>
            <person name="Pandolfi V."/>
            <person name="Bustamante F.O."/>
            <person name="Brasileiro-Vidal A.C."/>
            <person name="Benko-Iseppon A.M."/>
        </authorList>
    </citation>
    <scope>NUCLEOTIDE SEQUENCE [LARGE SCALE GENOMIC DNA]</scope>
    <source>
        <tissue evidence="2">Leaves</tissue>
    </source>
</reference>
<accession>A0ABU6TEM0</accession>
<protein>
    <submittedName>
        <fullName evidence="2">Uncharacterized protein</fullName>
    </submittedName>
</protein>
<dbReference type="EMBL" id="JASCZI010090853">
    <property type="protein sequence ID" value="MED6147180.1"/>
    <property type="molecule type" value="Genomic_DNA"/>
</dbReference>
<feature type="region of interest" description="Disordered" evidence="1">
    <location>
        <begin position="113"/>
        <end position="146"/>
    </location>
</feature>
<dbReference type="Proteomes" id="UP001341840">
    <property type="component" value="Unassembled WGS sequence"/>
</dbReference>
<keyword evidence="3" id="KW-1185">Reference proteome</keyword>
<comment type="caution">
    <text evidence="2">The sequence shown here is derived from an EMBL/GenBank/DDBJ whole genome shotgun (WGS) entry which is preliminary data.</text>
</comment>
<gene>
    <name evidence="2" type="ORF">PIB30_041682</name>
</gene>
<sequence length="146" mass="16405">MSQWSSIDFCCTARIFGLKRRTTYNKTFEMVLKLNFSDGCGCSSIEIDVPVDFKASTDCFNFDKDFIFQKLREKAVVESKCGQNDVIERKTILTPRSNVTTYAIATILVHHSKTTKSPPNSRSNGDLKRRSSFSGTGPSRKRSKGS</sequence>
<name>A0ABU6TEM0_9FABA</name>
<organism evidence="2 3">
    <name type="scientific">Stylosanthes scabra</name>
    <dbReference type="NCBI Taxonomy" id="79078"/>
    <lineage>
        <taxon>Eukaryota</taxon>
        <taxon>Viridiplantae</taxon>
        <taxon>Streptophyta</taxon>
        <taxon>Embryophyta</taxon>
        <taxon>Tracheophyta</taxon>
        <taxon>Spermatophyta</taxon>
        <taxon>Magnoliopsida</taxon>
        <taxon>eudicotyledons</taxon>
        <taxon>Gunneridae</taxon>
        <taxon>Pentapetalae</taxon>
        <taxon>rosids</taxon>
        <taxon>fabids</taxon>
        <taxon>Fabales</taxon>
        <taxon>Fabaceae</taxon>
        <taxon>Papilionoideae</taxon>
        <taxon>50 kb inversion clade</taxon>
        <taxon>dalbergioids sensu lato</taxon>
        <taxon>Dalbergieae</taxon>
        <taxon>Pterocarpus clade</taxon>
        <taxon>Stylosanthes</taxon>
    </lineage>
</organism>